<protein>
    <submittedName>
        <fullName evidence="1">Uncharacterized protein</fullName>
    </submittedName>
</protein>
<accession>A0A512IHS2</accession>
<dbReference type="AlphaFoldDB" id="A0A512IHS2"/>
<comment type="caution">
    <text evidence="1">The sequence shown here is derived from an EMBL/GenBank/DDBJ whole genome shotgun (WGS) entry which is preliminary data.</text>
</comment>
<gene>
    <name evidence="1" type="ORF">KTU01_33770</name>
</gene>
<dbReference type="EMBL" id="BJZS01000114">
    <property type="protein sequence ID" value="GEO97254.1"/>
    <property type="molecule type" value="Genomic_DNA"/>
</dbReference>
<evidence type="ECO:0000313" key="2">
    <source>
        <dbReference type="Proteomes" id="UP000321103"/>
    </source>
</evidence>
<proteinExistence type="predicted"/>
<keyword evidence="2" id="KW-1185">Reference proteome</keyword>
<sequence>MEAVGWVGWDMVVTSCSWSRPGQPGGRQPALLTTRFGVDRKTGDRTGAAVVLVPFSLGPVVAGQARLARHHRGAVVRQPRVTSIFWVLCCSSRSGIGARTSSTPSV</sequence>
<name>A0A512IHS2_9MICC</name>
<dbReference type="Proteomes" id="UP000321103">
    <property type="component" value="Unassembled WGS sequence"/>
</dbReference>
<organism evidence="1 2">
    <name type="scientific">Kocuria turfanensis</name>
    <dbReference type="NCBI Taxonomy" id="388357"/>
    <lineage>
        <taxon>Bacteria</taxon>
        <taxon>Bacillati</taxon>
        <taxon>Actinomycetota</taxon>
        <taxon>Actinomycetes</taxon>
        <taxon>Micrococcales</taxon>
        <taxon>Micrococcaceae</taxon>
        <taxon>Kocuria</taxon>
    </lineage>
</organism>
<evidence type="ECO:0000313" key="1">
    <source>
        <dbReference type="EMBL" id="GEO97254.1"/>
    </source>
</evidence>
<reference evidence="1 2" key="1">
    <citation type="submission" date="2019-07" db="EMBL/GenBank/DDBJ databases">
        <title>Whole genome shotgun sequence of Kocuria turfanensis NBRC 107627.</title>
        <authorList>
            <person name="Hosoyama A."/>
            <person name="Uohara A."/>
            <person name="Ohji S."/>
            <person name="Ichikawa N."/>
        </authorList>
    </citation>
    <scope>NUCLEOTIDE SEQUENCE [LARGE SCALE GENOMIC DNA]</scope>
    <source>
        <strain evidence="1 2">NBRC 107627</strain>
    </source>
</reference>